<accession>A0ABW6BYI0</accession>
<dbReference type="EMBL" id="JBHUOX010000014">
    <property type="protein sequence ID" value="MFD3002241.1"/>
    <property type="molecule type" value="Genomic_DNA"/>
</dbReference>
<evidence type="ECO:0000259" key="1">
    <source>
        <dbReference type="Pfam" id="PF00882"/>
    </source>
</evidence>
<comment type="caution">
    <text evidence="2">The sequence shown here is derived from an EMBL/GenBank/DDBJ whole genome shotgun (WGS) entry which is preliminary data.</text>
</comment>
<name>A0ABW6BYI0_9BACT</name>
<dbReference type="Proteomes" id="UP001597641">
    <property type="component" value="Unassembled WGS sequence"/>
</dbReference>
<dbReference type="RefSeq" id="WP_377487482.1">
    <property type="nucleotide sequence ID" value="NZ_JBHUOX010000014.1"/>
</dbReference>
<feature type="domain" description="Phospholipase C/D" evidence="1">
    <location>
        <begin position="34"/>
        <end position="212"/>
    </location>
</feature>
<evidence type="ECO:0000313" key="3">
    <source>
        <dbReference type="Proteomes" id="UP001597641"/>
    </source>
</evidence>
<reference evidence="3" key="1">
    <citation type="journal article" date="2019" name="Int. J. Syst. Evol. Microbiol.">
        <title>The Global Catalogue of Microorganisms (GCM) 10K type strain sequencing project: providing services to taxonomists for standard genome sequencing and annotation.</title>
        <authorList>
            <consortium name="The Broad Institute Genomics Platform"/>
            <consortium name="The Broad Institute Genome Sequencing Center for Infectious Disease"/>
            <person name="Wu L."/>
            <person name="Ma J."/>
        </authorList>
    </citation>
    <scope>NUCLEOTIDE SEQUENCE [LARGE SCALE GENOMIC DNA]</scope>
    <source>
        <strain evidence="3">KCTC 23984</strain>
    </source>
</reference>
<proteinExistence type="predicted"/>
<dbReference type="InterPro" id="IPR029002">
    <property type="entry name" value="PLPC/GPLD1"/>
</dbReference>
<organism evidence="2 3">
    <name type="scientific">Pontibacter toksunensis</name>
    <dbReference type="NCBI Taxonomy" id="1332631"/>
    <lineage>
        <taxon>Bacteria</taxon>
        <taxon>Pseudomonadati</taxon>
        <taxon>Bacteroidota</taxon>
        <taxon>Cytophagia</taxon>
        <taxon>Cytophagales</taxon>
        <taxon>Hymenobacteraceae</taxon>
        <taxon>Pontibacter</taxon>
    </lineage>
</organism>
<gene>
    <name evidence="2" type="ORF">ACFS7Z_17855</name>
</gene>
<protein>
    <submittedName>
        <fullName evidence="2">Zinc dependent phospholipase C family protein</fullName>
    </submittedName>
</protein>
<dbReference type="Pfam" id="PF00882">
    <property type="entry name" value="Zn_dep_PLPC"/>
    <property type="match status" value="1"/>
</dbReference>
<evidence type="ECO:0000313" key="2">
    <source>
        <dbReference type="EMBL" id="MFD3002241.1"/>
    </source>
</evidence>
<keyword evidence="3" id="KW-1185">Reference proteome</keyword>
<sequence length="420" mass="47318">MESVINSAFAGLAISLCLILSSATTASGYGILAHQAVVDAAWEKSLKPLLLQRFPNATQEELQKAHAFAYGGSIVQDMGYYPFGSVFFTKLTHYVRSGDFVLNMVKASENLNEYAFALGTMAHFNADIYGHPIGTNQAVALVYPKVRKEHGDVVTYEEDPLAHIKTEFGFDVLQVARGGFAPEEYMNFIGFEVSEEVLKRAFVETYGLELDKVFLDLPLAIGSYRYTIRNLFPRLTKAAWQAKRSDIKEAKPGATRREFVYRMNRSRYHEKWGQNYERPGFFTRSLAYIIKILPKIGPLSPLAFIPPTPEAEELFLKSFNVTVKNYSAMLAQMGQGEPVMKNMQLDTGKSTAPGQYKLCDETYGELLGELAESEFRHVTPALQMHLLQFYQRAAVPHQKEDAEDWVETQEQLARLAAMQL</sequence>